<sequence>MRTSNSGDETLLPDFSAAEVERLLNATGPWSVTSQWERLSRFLTANLKVENFGVSDKAITEAELAMCPLTEEVRELYRCVERVDDRRGMLLFPPSFELLPVSQATDLAVDKRDARRLDPLARWPTLVYRPE</sequence>
<dbReference type="EMBL" id="JAWLKF010000007">
    <property type="protein sequence ID" value="MDV6303712.1"/>
    <property type="molecule type" value="Genomic_DNA"/>
</dbReference>
<organism evidence="1 2">
    <name type="scientific">Rhodococcus cerastii</name>
    <dbReference type="NCBI Taxonomy" id="908616"/>
    <lineage>
        <taxon>Bacteria</taxon>
        <taxon>Bacillati</taxon>
        <taxon>Actinomycetota</taxon>
        <taxon>Actinomycetes</taxon>
        <taxon>Mycobacteriales</taxon>
        <taxon>Nocardiaceae</taxon>
        <taxon>Rhodococcus</taxon>
    </lineage>
</organism>
<evidence type="ECO:0000313" key="2">
    <source>
        <dbReference type="Proteomes" id="UP001186104"/>
    </source>
</evidence>
<accession>A0ABU4D1V9</accession>
<name>A0ABU4D1V9_9NOCA</name>
<keyword evidence="2" id="KW-1185">Reference proteome</keyword>
<proteinExistence type="predicted"/>
<comment type="caution">
    <text evidence="1">The sequence shown here is derived from an EMBL/GenBank/DDBJ whole genome shotgun (WGS) entry which is preliminary data.</text>
</comment>
<dbReference type="Proteomes" id="UP001186104">
    <property type="component" value="Unassembled WGS sequence"/>
</dbReference>
<protein>
    <submittedName>
        <fullName evidence="1">Uncharacterized protein</fullName>
    </submittedName>
</protein>
<gene>
    <name evidence="1" type="ORF">R3P93_14200</name>
</gene>
<reference evidence="1 2" key="1">
    <citation type="submission" date="2023-10" db="EMBL/GenBank/DDBJ databases">
        <title>Development of a sustainable strategy for remediation of hydrocarbon-contaminated territories based on the waste exchange concept.</title>
        <authorList>
            <person name="Krivoruchko A."/>
        </authorList>
    </citation>
    <scope>NUCLEOTIDE SEQUENCE [LARGE SCALE GENOMIC DNA]</scope>
    <source>
        <strain evidence="1 2">IEGM 1327</strain>
    </source>
</reference>
<dbReference type="RefSeq" id="WP_317533291.1">
    <property type="nucleotide sequence ID" value="NZ_JAWLKF010000007.1"/>
</dbReference>
<evidence type="ECO:0000313" key="1">
    <source>
        <dbReference type="EMBL" id="MDV6303712.1"/>
    </source>
</evidence>